<dbReference type="PRINTS" id="PR00038">
    <property type="entry name" value="HTHLUXR"/>
</dbReference>
<gene>
    <name evidence="8" type="ORF">EH55_05175</name>
</gene>
<feature type="domain" description="Response regulatory" evidence="7">
    <location>
        <begin position="4"/>
        <end position="120"/>
    </location>
</feature>
<dbReference type="InterPro" id="IPR058245">
    <property type="entry name" value="NreC/VraR/RcsB-like_REC"/>
</dbReference>
<dbReference type="CDD" id="cd17535">
    <property type="entry name" value="REC_NarL-like"/>
    <property type="match status" value="1"/>
</dbReference>
<reference evidence="8 9" key="1">
    <citation type="submission" date="2014-04" db="EMBL/GenBank/DDBJ databases">
        <title>Draft Genome Sequence of Synergistes jonesii.</title>
        <authorList>
            <person name="Coil D.A."/>
            <person name="Eisen J.A."/>
            <person name="Holland-Moritz H.E."/>
        </authorList>
    </citation>
    <scope>NUCLEOTIDE SEQUENCE [LARGE SCALE GENOMIC DNA]</scope>
    <source>
        <strain evidence="8 9">78-1</strain>
    </source>
</reference>
<dbReference type="Gene3D" id="3.40.50.2300">
    <property type="match status" value="1"/>
</dbReference>
<dbReference type="InterPro" id="IPR011006">
    <property type="entry name" value="CheY-like_superfamily"/>
</dbReference>
<evidence type="ECO:0000259" key="6">
    <source>
        <dbReference type="PROSITE" id="PS50043"/>
    </source>
</evidence>
<dbReference type="InterPro" id="IPR016032">
    <property type="entry name" value="Sig_transdc_resp-reg_C-effctor"/>
</dbReference>
<comment type="caution">
    <text evidence="8">The sequence shown here is derived from an EMBL/GenBank/DDBJ whole genome shotgun (WGS) entry which is preliminary data.</text>
</comment>
<keyword evidence="4" id="KW-0804">Transcription</keyword>
<dbReference type="InterPro" id="IPR000792">
    <property type="entry name" value="Tscrpt_reg_LuxR_C"/>
</dbReference>
<dbReference type="RefSeq" id="WP_051682734.1">
    <property type="nucleotide sequence ID" value="NZ_CALIAO010000030.1"/>
</dbReference>
<evidence type="ECO:0000313" key="9">
    <source>
        <dbReference type="Proteomes" id="UP000027665"/>
    </source>
</evidence>
<evidence type="ECO:0000256" key="4">
    <source>
        <dbReference type="ARBA" id="ARBA00023163"/>
    </source>
</evidence>
<dbReference type="CDD" id="cd06170">
    <property type="entry name" value="LuxR_C_like"/>
    <property type="match status" value="1"/>
</dbReference>
<dbReference type="Proteomes" id="UP000027665">
    <property type="component" value="Unassembled WGS sequence"/>
</dbReference>
<protein>
    <recommendedName>
        <fullName evidence="10">LuxR family transcriptional regulator</fullName>
    </recommendedName>
</protein>
<dbReference type="OrthoDB" id="9779069at2"/>
<dbReference type="PANTHER" id="PTHR43214:SF41">
    <property type="entry name" value="NITRATE_NITRITE RESPONSE REGULATOR PROTEIN NARP"/>
    <property type="match status" value="1"/>
</dbReference>
<dbReference type="GO" id="GO:0006355">
    <property type="term" value="P:regulation of DNA-templated transcription"/>
    <property type="evidence" value="ECO:0007669"/>
    <property type="project" value="InterPro"/>
</dbReference>
<dbReference type="GeneID" id="90983684"/>
<evidence type="ECO:0008006" key="10">
    <source>
        <dbReference type="Google" id="ProtNLM"/>
    </source>
</evidence>
<dbReference type="InterPro" id="IPR001789">
    <property type="entry name" value="Sig_transdc_resp-reg_receiver"/>
</dbReference>
<keyword evidence="3" id="KW-0238">DNA-binding</keyword>
<accession>A0A073IPU4</accession>
<keyword evidence="9" id="KW-1185">Reference proteome</keyword>
<dbReference type="PANTHER" id="PTHR43214">
    <property type="entry name" value="TWO-COMPONENT RESPONSE REGULATOR"/>
    <property type="match status" value="1"/>
</dbReference>
<organism evidence="8 9">
    <name type="scientific">Synergistes jonesii</name>
    <dbReference type="NCBI Taxonomy" id="2754"/>
    <lineage>
        <taxon>Bacteria</taxon>
        <taxon>Thermotogati</taxon>
        <taxon>Synergistota</taxon>
        <taxon>Synergistia</taxon>
        <taxon>Synergistales</taxon>
        <taxon>Synergistaceae</taxon>
        <taxon>Synergistes</taxon>
    </lineage>
</organism>
<dbReference type="GO" id="GO:0003677">
    <property type="term" value="F:DNA binding"/>
    <property type="evidence" value="ECO:0007669"/>
    <property type="project" value="UniProtKB-KW"/>
</dbReference>
<dbReference type="PROSITE" id="PS50110">
    <property type="entry name" value="RESPONSE_REGULATORY"/>
    <property type="match status" value="1"/>
</dbReference>
<dbReference type="eggNOG" id="COG2197">
    <property type="taxonomic scope" value="Bacteria"/>
</dbReference>
<feature type="domain" description="HTH luxR-type" evidence="6">
    <location>
        <begin position="148"/>
        <end position="213"/>
    </location>
</feature>
<dbReference type="InterPro" id="IPR039420">
    <property type="entry name" value="WalR-like"/>
</dbReference>
<evidence type="ECO:0000259" key="7">
    <source>
        <dbReference type="PROSITE" id="PS50110"/>
    </source>
</evidence>
<feature type="modified residue" description="4-aspartylphosphate" evidence="5">
    <location>
        <position position="55"/>
    </location>
</feature>
<dbReference type="STRING" id="2754.EH55_05175"/>
<dbReference type="AlphaFoldDB" id="A0A073IPU4"/>
<keyword evidence="2" id="KW-0805">Transcription regulation</keyword>
<evidence type="ECO:0000256" key="2">
    <source>
        <dbReference type="ARBA" id="ARBA00023015"/>
    </source>
</evidence>
<name>A0A073IPU4_9BACT</name>
<evidence type="ECO:0000256" key="5">
    <source>
        <dbReference type="PROSITE-ProRule" id="PRU00169"/>
    </source>
</evidence>
<evidence type="ECO:0000256" key="1">
    <source>
        <dbReference type="ARBA" id="ARBA00022553"/>
    </source>
</evidence>
<dbReference type="EMBL" id="JMKI01000031">
    <property type="protein sequence ID" value="KEJ92393.1"/>
    <property type="molecule type" value="Genomic_DNA"/>
</dbReference>
<proteinExistence type="predicted"/>
<dbReference type="PROSITE" id="PS50043">
    <property type="entry name" value="HTH_LUXR_2"/>
    <property type="match status" value="1"/>
</dbReference>
<dbReference type="GO" id="GO:0000160">
    <property type="term" value="P:phosphorelay signal transduction system"/>
    <property type="evidence" value="ECO:0007669"/>
    <property type="project" value="InterPro"/>
</dbReference>
<evidence type="ECO:0000313" key="8">
    <source>
        <dbReference type="EMBL" id="KEJ92393.1"/>
    </source>
</evidence>
<dbReference type="SUPFAM" id="SSF46894">
    <property type="entry name" value="C-terminal effector domain of the bipartite response regulators"/>
    <property type="match status" value="1"/>
</dbReference>
<evidence type="ECO:0000256" key="3">
    <source>
        <dbReference type="ARBA" id="ARBA00023125"/>
    </source>
</evidence>
<dbReference type="SMART" id="SM00448">
    <property type="entry name" value="REC"/>
    <property type="match status" value="1"/>
</dbReference>
<dbReference type="Pfam" id="PF00196">
    <property type="entry name" value="GerE"/>
    <property type="match status" value="1"/>
</dbReference>
<sequence>MKKKIVIVDDHRLFLEGMDGILASVEDFAIVGRAYSAESAIGVIRMARPHLVILDITMPDMNGIDVTKIIKLDLPDTKVLILTMHLHRRMIIEALKAGADGYLLKDSDSKEVIDAVKIVLSGLIYLSPPVSTLIVRDYIRKLDMPIPDSAHLNDLSVREREVLSLISEGADTRMICQRLCISRNTVDSHRRSLMQKLGCENLTDLMRFAIREGAVNLDE</sequence>
<keyword evidence="1 5" id="KW-0597">Phosphoprotein</keyword>
<dbReference type="SUPFAM" id="SSF52172">
    <property type="entry name" value="CheY-like"/>
    <property type="match status" value="1"/>
</dbReference>
<dbReference type="SMART" id="SM00421">
    <property type="entry name" value="HTH_LUXR"/>
    <property type="match status" value="1"/>
</dbReference>
<dbReference type="Pfam" id="PF00072">
    <property type="entry name" value="Response_reg"/>
    <property type="match status" value="1"/>
</dbReference>